<accession>A0A3P5Y7U8</accession>
<sequence length="331" mass="34822">MLVLTKEDIKACFSMSDAIEASKASVKAYSAGQANVPLRVNLPVNQFNGQSLYMPAAVEGDINAVGVKVVSVYPDNIDRGLPSVPASMVVVDAETGVVSAIMDGTFLTQLRTGAVQGAATDLLARKDAKIAAIIGTGGQAIQQSLAMLTVRSIEELRVYDINLERAQAFAKELDDKFGKLFNTKFIAVSSPKEAVSGADIITSVTTSKRPTFDAQDIKPGTHVNGVGAYTSEMIELPAEIFAKAETIVFDTVDGVVNEAGDVMNALNTKAIQETDITGELGQLVLGSITGRQSKQGITVFKTVGSAVLDVVTAQLIVKKALEKGIGTIIDL</sequence>
<keyword evidence="3" id="KW-1185">Reference proteome</keyword>
<evidence type="ECO:0000313" key="3">
    <source>
        <dbReference type="Proteomes" id="UP000280759"/>
    </source>
</evidence>
<protein>
    <submittedName>
        <fullName evidence="2">Delta(1)-pyrroline-2-carboxylate reductase</fullName>
        <ecNumber evidence="2">1.5.1.49</ecNumber>
    </submittedName>
</protein>
<keyword evidence="2" id="KW-0560">Oxidoreductase</keyword>
<dbReference type="SUPFAM" id="SSF51735">
    <property type="entry name" value="NAD(P)-binding Rossmann-fold domains"/>
    <property type="match status" value="1"/>
</dbReference>
<organism evidence="2 3">
    <name type="scientific">Streptococcus canis</name>
    <dbReference type="NCBI Taxonomy" id="1329"/>
    <lineage>
        <taxon>Bacteria</taxon>
        <taxon>Bacillati</taxon>
        <taxon>Bacillota</taxon>
        <taxon>Bacilli</taxon>
        <taxon>Lactobacillales</taxon>
        <taxon>Streptococcaceae</taxon>
        <taxon>Streptococcus</taxon>
    </lineage>
</organism>
<dbReference type="PIRSF" id="PIRSF001439">
    <property type="entry name" value="CryM"/>
    <property type="match status" value="1"/>
</dbReference>
<dbReference type="EC" id="1.5.1.49" evidence="2"/>
<dbReference type="Pfam" id="PF02423">
    <property type="entry name" value="OCD_Mu_crystall"/>
    <property type="match status" value="1"/>
</dbReference>
<dbReference type="InterPro" id="IPR036291">
    <property type="entry name" value="NAD(P)-bd_dom_sf"/>
</dbReference>
<dbReference type="Gene3D" id="3.30.1780.10">
    <property type="entry name" value="ornithine cyclodeaminase, domain 1"/>
    <property type="match status" value="1"/>
</dbReference>
<gene>
    <name evidence="2" type="primary">arcB_1</name>
    <name evidence="2" type="ORF">FMV2238Y02_13600</name>
</gene>
<dbReference type="PANTHER" id="PTHR13812:SF19">
    <property type="entry name" value="KETIMINE REDUCTASE MU-CRYSTALLIN"/>
    <property type="match status" value="1"/>
</dbReference>
<proteinExistence type="inferred from homology"/>
<dbReference type="EMBL" id="UXEP01000018">
    <property type="protein sequence ID" value="VDC42887.1"/>
    <property type="molecule type" value="Genomic_DNA"/>
</dbReference>
<dbReference type="InterPro" id="IPR023401">
    <property type="entry name" value="ODC_N"/>
</dbReference>
<dbReference type="GO" id="GO:0019752">
    <property type="term" value="P:carboxylic acid metabolic process"/>
    <property type="evidence" value="ECO:0007669"/>
    <property type="project" value="UniProtKB-ARBA"/>
</dbReference>
<name>A0A3P5Y7U8_STRCB</name>
<evidence type="ECO:0000313" key="2">
    <source>
        <dbReference type="EMBL" id="VDC42887.1"/>
    </source>
</evidence>
<dbReference type="AlphaFoldDB" id="A0A3P5Y7U8"/>
<comment type="similarity">
    <text evidence="1">Belongs to the ornithine cyclodeaminase/mu-crystallin family.</text>
</comment>
<reference evidence="2 3" key="1">
    <citation type="submission" date="2018-10" db="EMBL/GenBank/DDBJ databases">
        <authorList>
            <consortium name="Molecular Microbiology and Infection Unit (UMMI)"/>
            <person name="Machado M."/>
        </authorList>
    </citation>
    <scope>NUCLEOTIDE SEQUENCE [LARGE SCALE GENOMIC DNA]</scope>
    <source>
        <strain evidence="2">FMV2238.02</strain>
    </source>
</reference>
<dbReference type="InterPro" id="IPR003462">
    <property type="entry name" value="ODC_Mu_crystall"/>
</dbReference>
<dbReference type="GO" id="GO:0016491">
    <property type="term" value="F:oxidoreductase activity"/>
    <property type="evidence" value="ECO:0007669"/>
    <property type="project" value="UniProtKB-KW"/>
</dbReference>
<dbReference type="FunFam" id="3.40.50.720:FF:000311">
    <property type="entry name" value="Ornithine cyclodeaminase"/>
    <property type="match status" value="1"/>
</dbReference>
<dbReference type="RefSeq" id="WP_125074439.1">
    <property type="nucleotide sequence ID" value="NZ_CP053792.1"/>
</dbReference>
<dbReference type="Gene3D" id="3.40.50.720">
    <property type="entry name" value="NAD(P)-binding Rossmann-like Domain"/>
    <property type="match status" value="1"/>
</dbReference>
<dbReference type="GO" id="GO:0005737">
    <property type="term" value="C:cytoplasm"/>
    <property type="evidence" value="ECO:0007669"/>
    <property type="project" value="TreeGrafter"/>
</dbReference>
<evidence type="ECO:0000256" key="1">
    <source>
        <dbReference type="ARBA" id="ARBA00008903"/>
    </source>
</evidence>
<dbReference type="Proteomes" id="UP000280759">
    <property type="component" value="Unassembled WGS sequence"/>
</dbReference>
<dbReference type="PANTHER" id="PTHR13812">
    <property type="entry name" value="KETIMINE REDUCTASE MU-CRYSTALLIN"/>
    <property type="match status" value="1"/>
</dbReference>